<gene>
    <name evidence="1" type="ORF">B5M42_05485</name>
</gene>
<dbReference type="Proteomes" id="UP000298246">
    <property type="component" value="Unassembled WGS sequence"/>
</dbReference>
<sequence length="229" mass="26087">MEALAAMEVIEDYRLEAMMKNGGAGSQRAASDVDWRQLALYGVSHALNDLFSLPPEARTAARVEALIERRWTNRGYKFASREHYHHVKRCAVQALVRYAASRQEQAGPLLLFETIQTHISPLNVDLSLNLQLLWGGEKEAAGEFRIHRFVMEARPQENESFFHLATLLGYHAFGRLPQSIEVWSVLGGGGARCQPSLEHLQASYDYLRLIRDYMKEADEEMAPLRRRCT</sequence>
<reference evidence="1 2" key="1">
    <citation type="submission" date="2017-03" db="EMBL/GenBank/DDBJ databases">
        <title>Isolation of Levoglucosan Utilizing Bacteria.</title>
        <authorList>
            <person name="Arya A.S."/>
        </authorList>
    </citation>
    <scope>NUCLEOTIDE SEQUENCE [LARGE SCALE GENOMIC DNA]</scope>
    <source>
        <strain evidence="1 2">MEC069</strain>
    </source>
</reference>
<accession>A0A4Y8Q750</accession>
<organism evidence="1 2">
    <name type="scientific">Paenibacillus athensensis</name>
    <dbReference type="NCBI Taxonomy" id="1967502"/>
    <lineage>
        <taxon>Bacteria</taxon>
        <taxon>Bacillati</taxon>
        <taxon>Bacillota</taxon>
        <taxon>Bacilli</taxon>
        <taxon>Bacillales</taxon>
        <taxon>Paenibacillaceae</taxon>
        <taxon>Paenibacillus</taxon>
    </lineage>
</organism>
<dbReference type="EMBL" id="MYFO01000005">
    <property type="protein sequence ID" value="TFE90120.1"/>
    <property type="molecule type" value="Genomic_DNA"/>
</dbReference>
<name>A0A4Y8Q750_9BACL</name>
<proteinExistence type="predicted"/>
<dbReference type="AlphaFoldDB" id="A0A4Y8Q750"/>
<comment type="caution">
    <text evidence="1">The sequence shown here is derived from an EMBL/GenBank/DDBJ whole genome shotgun (WGS) entry which is preliminary data.</text>
</comment>
<keyword evidence="2" id="KW-1185">Reference proteome</keyword>
<protein>
    <submittedName>
        <fullName evidence="1">Uncharacterized protein</fullName>
    </submittedName>
</protein>
<evidence type="ECO:0000313" key="1">
    <source>
        <dbReference type="EMBL" id="TFE90120.1"/>
    </source>
</evidence>
<evidence type="ECO:0000313" key="2">
    <source>
        <dbReference type="Proteomes" id="UP000298246"/>
    </source>
</evidence>